<reference evidence="2 3" key="1">
    <citation type="submission" date="2012-04" db="EMBL/GenBank/DDBJ databases">
        <authorList>
            <person name="Genoscope - CEA"/>
        </authorList>
    </citation>
    <scope>NUCLEOTIDE SEQUENCE [LARGE SCALE GENOMIC DNA]</scope>
    <source>
        <strain evidence="2 3">9806</strain>
    </source>
</reference>
<feature type="region of interest" description="Disordered" evidence="1">
    <location>
        <begin position="1"/>
        <end position="20"/>
    </location>
</feature>
<evidence type="ECO:0008006" key="4">
    <source>
        <dbReference type="Google" id="ProtNLM"/>
    </source>
</evidence>
<dbReference type="EMBL" id="CAIL01000015">
    <property type="protein sequence ID" value="CCI12126.1"/>
    <property type="molecule type" value="Genomic_DNA"/>
</dbReference>
<name>I4GQQ2_MICAE</name>
<evidence type="ECO:0000313" key="2">
    <source>
        <dbReference type="EMBL" id="CCI12126.1"/>
    </source>
</evidence>
<dbReference type="InterPro" id="IPR013783">
    <property type="entry name" value="Ig-like_fold"/>
</dbReference>
<gene>
    <name evidence="2" type="ORF">MICAE_1110001</name>
</gene>
<dbReference type="Proteomes" id="UP000003273">
    <property type="component" value="Unassembled WGS sequence"/>
</dbReference>
<dbReference type="Gene3D" id="2.60.40.10">
    <property type="entry name" value="Immunoglobulins"/>
    <property type="match status" value="1"/>
</dbReference>
<evidence type="ECO:0000313" key="3">
    <source>
        <dbReference type="Proteomes" id="UP000003273"/>
    </source>
</evidence>
<proteinExistence type="predicted"/>
<sequence>MTSSEEPAFYNPIGSKPSSSTTYSSFVALGILTNGSTGARTQLEPSASNNEVFTTVNSTNANSTFTIGGLQFQLKQTVQDTFNNTVIRTGSRLDKAYTITNSTTQTINFDLVRYVDGDLNFDGSISDGGGRIVQNGQEILFETDAGGTGQTDTTFFGISDIGGTIPTTNRWELDGFSSLRSNVLAGNSLRNTIVRGDSNSDLFIDAGSEYDVALALRNVFSLAPGQSTTYTTITRFGSGEAAQLDITPPTGGIGSLLATTIGNTINVTWSATDPSGIKNYDVFVSVNGGSFTQWQTNVTTTSAVYTGVVGSTYTFYLGGGQAS</sequence>
<dbReference type="SUPFAM" id="SSF49265">
    <property type="entry name" value="Fibronectin type III"/>
    <property type="match status" value="1"/>
</dbReference>
<comment type="caution">
    <text evidence="2">The sequence shown here is derived from an EMBL/GenBank/DDBJ whole genome shotgun (WGS) entry which is preliminary data.</text>
</comment>
<dbReference type="RefSeq" id="WP_002782399.1">
    <property type="nucleotide sequence ID" value="NZ_HE973232.1"/>
</dbReference>
<organism evidence="2 3">
    <name type="scientific">Microcystis aeruginosa PCC 9806</name>
    <dbReference type="NCBI Taxonomy" id="1160282"/>
    <lineage>
        <taxon>Bacteria</taxon>
        <taxon>Bacillati</taxon>
        <taxon>Cyanobacteriota</taxon>
        <taxon>Cyanophyceae</taxon>
        <taxon>Oscillatoriophycideae</taxon>
        <taxon>Chroococcales</taxon>
        <taxon>Microcystaceae</taxon>
        <taxon>Microcystis</taxon>
    </lineage>
</organism>
<accession>I4GQQ2</accession>
<protein>
    <recommendedName>
        <fullName evidence="4">Fibronectin type-III domain-containing protein</fullName>
    </recommendedName>
</protein>
<dbReference type="InterPro" id="IPR036116">
    <property type="entry name" value="FN3_sf"/>
</dbReference>
<dbReference type="HOGENOM" id="CLU_860010_0_0_3"/>
<evidence type="ECO:0000256" key="1">
    <source>
        <dbReference type="SAM" id="MobiDB-lite"/>
    </source>
</evidence>
<dbReference type="AlphaFoldDB" id="I4GQQ2"/>